<evidence type="ECO:0000256" key="7">
    <source>
        <dbReference type="ARBA" id="ARBA00023136"/>
    </source>
</evidence>
<dbReference type="EMBL" id="JAEHFV010000001">
    <property type="protein sequence ID" value="MBK0368980.1"/>
    <property type="molecule type" value="Genomic_DNA"/>
</dbReference>
<evidence type="ECO:0000256" key="1">
    <source>
        <dbReference type="ARBA" id="ARBA00004651"/>
    </source>
</evidence>
<dbReference type="AlphaFoldDB" id="A0A934PKI8"/>
<organism evidence="9 10">
    <name type="scientific">Flavobacterium agrisoli</name>
    <dbReference type="NCBI Taxonomy" id="2793066"/>
    <lineage>
        <taxon>Bacteria</taxon>
        <taxon>Pseudomonadati</taxon>
        <taxon>Bacteroidota</taxon>
        <taxon>Flavobacteriia</taxon>
        <taxon>Flavobacteriales</taxon>
        <taxon>Flavobacteriaceae</taxon>
        <taxon>Flavobacterium</taxon>
    </lineage>
</organism>
<evidence type="ECO:0000256" key="4">
    <source>
        <dbReference type="ARBA" id="ARBA00022475"/>
    </source>
</evidence>
<feature type="transmembrane region" description="Helical" evidence="8">
    <location>
        <begin position="36"/>
        <end position="54"/>
    </location>
</feature>
<name>A0A934PKI8_9FLAO</name>
<feature type="transmembrane region" description="Helical" evidence="8">
    <location>
        <begin position="299"/>
        <end position="330"/>
    </location>
</feature>
<keyword evidence="3" id="KW-0813">Transport</keyword>
<gene>
    <name evidence="9" type="ORF">I5M07_03945</name>
</gene>
<keyword evidence="4" id="KW-1003">Cell membrane</keyword>
<keyword evidence="5 8" id="KW-0812">Transmembrane</keyword>
<accession>A0A934PKI8</accession>
<dbReference type="GO" id="GO:0055085">
    <property type="term" value="P:transmembrane transport"/>
    <property type="evidence" value="ECO:0007669"/>
    <property type="project" value="TreeGrafter"/>
</dbReference>
<comment type="caution">
    <text evidence="9">The sequence shown here is derived from an EMBL/GenBank/DDBJ whole genome shotgun (WGS) entry which is preliminary data.</text>
</comment>
<dbReference type="Pfam" id="PF01594">
    <property type="entry name" value="AI-2E_transport"/>
    <property type="match status" value="1"/>
</dbReference>
<protein>
    <submittedName>
        <fullName evidence="9">AI-2E family transporter</fullName>
    </submittedName>
</protein>
<dbReference type="PANTHER" id="PTHR21716:SF53">
    <property type="entry name" value="PERMEASE PERM-RELATED"/>
    <property type="match status" value="1"/>
</dbReference>
<evidence type="ECO:0000256" key="3">
    <source>
        <dbReference type="ARBA" id="ARBA00022448"/>
    </source>
</evidence>
<keyword evidence="6 8" id="KW-1133">Transmembrane helix</keyword>
<proteinExistence type="inferred from homology"/>
<evidence type="ECO:0000256" key="2">
    <source>
        <dbReference type="ARBA" id="ARBA00009773"/>
    </source>
</evidence>
<feature type="transmembrane region" description="Helical" evidence="8">
    <location>
        <begin position="66"/>
        <end position="86"/>
    </location>
</feature>
<feature type="transmembrane region" description="Helical" evidence="8">
    <location>
        <begin position="9"/>
        <end position="30"/>
    </location>
</feature>
<keyword evidence="10" id="KW-1185">Reference proteome</keyword>
<feature type="transmembrane region" description="Helical" evidence="8">
    <location>
        <begin position="269"/>
        <end position="293"/>
    </location>
</feature>
<dbReference type="Proteomes" id="UP000609172">
    <property type="component" value="Unassembled WGS sequence"/>
</dbReference>
<comment type="similarity">
    <text evidence="2">Belongs to the autoinducer-2 exporter (AI-2E) (TC 2.A.86) family.</text>
</comment>
<dbReference type="InterPro" id="IPR002549">
    <property type="entry name" value="AI-2E-like"/>
</dbReference>
<dbReference type="RefSeq" id="WP_200104892.1">
    <property type="nucleotide sequence ID" value="NZ_JAEHFV010000001.1"/>
</dbReference>
<evidence type="ECO:0000256" key="5">
    <source>
        <dbReference type="ARBA" id="ARBA00022692"/>
    </source>
</evidence>
<feature type="transmembrane region" description="Helical" evidence="8">
    <location>
        <begin position="232"/>
        <end position="257"/>
    </location>
</feature>
<comment type="subcellular location">
    <subcellularLocation>
        <location evidence="1">Cell membrane</location>
        <topology evidence="1">Multi-pass membrane protein</topology>
    </subcellularLocation>
</comment>
<evidence type="ECO:0000256" key="6">
    <source>
        <dbReference type="ARBA" id="ARBA00022989"/>
    </source>
</evidence>
<evidence type="ECO:0000313" key="9">
    <source>
        <dbReference type="EMBL" id="MBK0368980.1"/>
    </source>
</evidence>
<reference evidence="9" key="1">
    <citation type="submission" date="2020-12" db="EMBL/GenBank/DDBJ databases">
        <title>Bacterial novel species Flavobacterium sp. SE-1-e isolated from soil.</title>
        <authorList>
            <person name="Jung H.-Y."/>
        </authorList>
    </citation>
    <scope>NUCLEOTIDE SEQUENCE</scope>
    <source>
        <strain evidence="9">SE-1-e</strain>
    </source>
</reference>
<feature type="transmembrane region" description="Helical" evidence="8">
    <location>
        <begin position="203"/>
        <end position="226"/>
    </location>
</feature>
<sequence length="369" mass="41147">MTTNYTPPLYIKIASIFITLLSIGLIFFIGRNVLKPVLLAFLFAVLLLPIHSFLRKKLKLYNTLASLISVLFFVAVVIGILTFISFQISAISSDFDIIQKNFNSFLYECHKFIKEHFKVSIWEQKKYLEDVTKDSVKKGNESIGTMLVSVTDVLLDSTLIPIYTFLFLLYKDHFILFLSKLFKKENHAKLKEILCQIKISINNYILGLLLEMVAVSVLTSAGLYFIGIKYFILLGLITGILNMIPYIGIVIAGVLTVIASLSGTPQMSVLIGILVVNIVVQLLDNNILVPLIINSKVEINALVSIIGIIVGGATAGIAGMFLAIPLLAILKIIFDRLDGFEPWGYLMGNHLPKKFIWKIKSNKNVEGNV</sequence>
<dbReference type="GO" id="GO:0005886">
    <property type="term" value="C:plasma membrane"/>
    <property type="evidence" value="ECO:0007669"/>
    <property type="project" value="UniProtKB-SubCell"/>
</dbReference>
<dbReference type="PANTHER" id="PTHR21716">
    <property type="entry name" value="TRANSMEMBRANE PROTEIN"/>
    <property type="match status" value="1"/>
</dbReference>
<keyword evidence="7 8" id="KW-0472">Membrane</keyword>
<evidence type="ECO:0000256" key="8">
    <source>
        <dbReference type="SAM" id="Phobius"/>
    </source>
</evidence>
<evidence type="ECO:0000313" key="10">
    <source>
        <dbReference type="Proteomes" id="UP000609172"/>
    </source>
</evidence>